<evidence type="ECO:0000313" key="2">
    <source>
        <dbReference type="Proteomes" id="UP000014137"/>
    </source>
</evidence>
<dbReference type="AlphaFoldDB" id="M2PVT8"/>
<dbReference type="PATRIC" id="fig|1238180.3.peg.6549"/>
<accession>M2PVT8</accession>
<proteinExistence type="predicted"/>
<protein>
    <submittedName>
        <fullName evidence="1">Uncharacterized protein</fullName>
    </submittedName>
</protein>
<dbReference type="Proteomes" id="UP000014137">
    <property type="component" value="Unassembled WGS sequence"/>
</dbReference>
<comment type="caution">
    <text evidence="1">The sequence shown here is derived from an EMBL/GenBank/DDBJ whole genome shotgun (WGS) entry which is preliminary data.</text>
</comment>
<name>M2PVT8_9PSEU</name>
<evidence type="ECO:0000313" key="1">
    <source>
        <dbReference type="EMBL" id="EMD23710.1"/>
    </source>
</evidence>
<organism evidence="1 2">
    <name type="scientific">Amycolatopsis azurea DSM 43854</name>
    <dbReference type="NCBI Taxonomy" id="1238180"/>
    <lineage>
        <taxon>Bacteria</taxon>
        <taxon>Bacillati</taxon>
        <taxon>Actinomycetota</taxon>
        <taxon>Actinomycetes</taxon>
        <taxon>Pseudonocardiales</taxon>
        <taxon>Pseudonocardiaceae</taxon>
        <taxon>Amycolatopsis</taxon>
    </lineage>
</organism>
<dbReference type="EMBL" id="ANMG01000067">
    <property type="protein sequence ID" value="EMD23710.1"/>
    <property type="molecule type" value="Genomic_DNA"/>
</dbReference>
<sequence>MLIHLHGRDYHRLDHVLLAAFGDIQPAAGSPMARRKFNDINADHFLPILLASSHQ</sequence>
<reference evidence="1 2" key="1">
    <citation type="submission" date="2012-10" db="EMBL/GenBank/DDBJ databases">
        <title>Genome assembly of Amycolatopsis azurea DSM 43854.</title>
        <authorList>
            <person name="Khatri I."/>
            <person name="Kaur I."/>
            <person name="Subramanian S."/>
            <person name="Mayilraj S."/>
        </authorList>
    </citation>
    <scope>NUCLEOTIDE SEQUENCE [LARGE SCALE GENOMIC DNA]</scope>
    <source>
        <strain evidence="1 2">DSM 43854</strain>
    </source>
</reference>
<gene>
    <name evidence="1" type="ORF">C791_6796</name>
</gene>